<dbReference type="SUPFAM" id="SSF54427">
    <property type="entry name" value="NTF2-like"/>
    <property type="match status" value="1"/>
</dbReference>
<dbReference type="InterPro" id="IPR032710">
    <property type="entry name" value="NTF2-like_dom_sf"/>
</dbReference>
<dbReference type="Gene3D" id="3.10.450.50">
    <property type="match status" value="1"/>
</dbReference>
<dbReference type="RefSeq" id="WP_114593220.1">
    <property type="nucleotide sequence ID" value="NZ_CP031165.1"/>
</dbReference>
<evidence type="ECO:0000313" key="2">
    <source>
        <dbReference type="EMBL" id="AXV08952.1"/>
    </source>
</evidence>
<reference evidence="2 3" key="1">
    <citation type="submission" date="2018-09" db="EMBL/GenBank/DDBJ databases">
        <title>Complete genome sequence of Euzebya sp. DY32-46 isolated from seawater of Pacific Ocean.</title>
        <authorList>
            <person name="Xu L."/>
            <person name="Wu Y.-H."/>
            <person name="Xu X.-W."/>
        </authorList>
    </citation>
    <scope>NUCLEOTIDE SEQUENCE [LARGE SCALE GENOMIC DNA]</scope>
    <source>
        <strain evidence="2 3">DY32-46</strain>
    </source>
</reference>
<dbReference type="EMBL" id="CP031165">
    <property type="protein sequence ID" value="AXV08952.1"/>
    <property type="molecule type" value="Genomic_DNA"/>
</dbReference>
<keyword evidence="3" id="KW-1185">Reference proteome</keyword>
<name>A0A346Y3A5_9ACTN</name>
<evidence type="ECO:0000313" key="3">
    <source>
        <dbReference type="Proteomes" id="UP000264006"/>
    </source>
</evidence>
<dbReference type="Pfam" id="PF07858">
    <property type="entry name" value="LEH"/>
    <property type="match status" value="1"/>
</dbReference>
<protein>
    <recommendedName>
        <fullName evidence="1">Limonene-1,2-epoxide hydrolase domain-containing protein</fullName>
    </recommendedName>
</protein>
<organism evidence="2 3">
    <name type="scientific">Euzebya pacifica</name>
    <dbReference type="NCBI Taxonomy" id="1608957"/>
    <lineage>
        <taxon>Bacteria</taxon>
        <taxon>Bacillati</taxon>
        <taxon>Actinomycetota</taxon>
        <taxon>Nitriliruptoria</taxon>
        <taxon>Euzebyales</taxon>
    </lineage>
</organism>
<dbReference type="OrthoDB" id="4762083at2"/>
<gene>
    <name evidence="2" type="ORF">DVS28_a4286</name>
</gene>
<accession>A0A346Y3A5</accession>
<dbReference type="KEGG" id="euz:DVS28_a4286"/>
<proteinExistence type="predicted"/>
<dbReference type="InterPro" id="IPR013100">
    <property type="entry name" value="LEH"/>
</dbReference>
<dbReference type="Proteomes" id="UP000264006">
    <property type="component" value="Chromosome"/>
</dbReference>
<feature type="domain" description="Limonene-1,2-epoxide hydrolase" evidence="1">
    <location>
        <begin position="17"/>
        <end position="134"/>
    </location>
</feature>
<evidence type="ECO:0000259" key="1">
    <source>
        <dbReference type="Pfam" id="PF07858"/>
    </source>
</evidence>
<dbReference type="AlphaFoldDB" id="A0A346Y3A5"/>
<sequence length="149" mass="16127">MDAEPAPDPTTSRTSHDVVVAFLDALQALDVDAASALMAPDISYRNVPFPAVRGPRATVAVLRSFLVLAKGFEVEMLAIAADGDTVLTERIDTFVNGPVRVGFWVCGTFEVRDGRITVWRDRFDTADLTVAIVRGLLLAPVRMLGGRRA</sequence>